<organism evidence="1 2">
    <name type="scientific">Blautia wexlerae</name>
    <dbReference type="NCBI Taxonomy" id="418240"/>
    <lineage>
        <taxon>Bacteria</taxon>
        <taxon>Bacillati</taxon>
        <taxon>Bacillota</taxon>
        <taxon>Clostridia</taxon>
        <taxon>Lachnospirales</taxon>
        <taxon>Lachnospiraceae</taxon>
        <taxon>Blautia</taxon>
    </lineage>
</organism>
<protein>
    <submittedName>
        <fullName evidence="1">DUF4869 domain-containing protein</fullName>
    </submittedName>
</protein>
<sequence length="74" mass="8374">MILVKFDKDKIFNASTCGDNCAKWLLKIAESEDRTINLLHLMDFGSESFSIHILNTDQIVHSMEELVSIAGEFV</sequence>
<proteinExistence type="predicted"/>
<accession>A0ABX2GS00</accession>
<gene>
    <name evidence="1" type="ORF">G4952_14250</name>
</gene>
<dbReference type="Pfam" id="PF16163">
    <property type="entry name" value="DUF4869"/>
    <property type="match status" value="1"/>
</dbReference>
<evidence type="ECO:0000313" key="1">
    <source>
        <dbReference type="EMBL" id="NSF74938.1"/>
    </source>
</evidence>
<keyword evidence="2" id="KW-1185">Reference proteome</keyword>
<reference evidence="1 2" key="1">
    <citation type="journal article" date="2020" name="Cell Host Microbe">
        <title>Functional and Genomic Variation between Human-Derived Isolates of Lachnospiraceae Reveals Inter- and Intra-Species Diversity.</title>
        <authorList>
            <person name="Sorbara M.T."/>
            <person name="Littmann E.R."/>
            <person name="Fontana E."/>
            <person name="Moody T.U."/>
            <person name="Kohout C.E."/>
            <person name="Gjonbalaj M."/>
            <person name="Eaton V."/>
            <person name="Seok R."/>
            <person name="Leiner I.M."/>
            <person name="Pamer E.G."/>
        </authorList>
    </citation>
    <scope>NUCLEOTIDE SEQUENCE [LARGE SCALE GENOMIC DNA]</scope>
    <source>
        <strain evidence="1 2">MSK.20.11</strain>
    </source>
</reference>
<evidence type="ECO:0000313" key="2">
    <source>
        <dbReference type="Proteomes" id="UP000822152"/>
    </source>
</evidence>
<dbReference type="EMBL" id="JAAIPF010000038">
    <property type="protein sequence ID" value="NSF74938.1"/>
    <property type="molecule type" value="Genomic_DNA"/>
</dbReference>
<dbReference type="Proteomes" id="UP000822152">
    <property type="component" value="Unassembled WGS sequence"/>
</dbReference>
<name>A0ABX2GS00_9FIRM</name>
<comment type="caution">
    <text evidence="1">The sequence shown here is derived from an EMBL/GenBank/DDBJ whole genome shotgun (WGS) entry which is preliminary data.</text>
</comment>
<dbReference type="InterPro" id="IPR032360">
    <property type="entry name" value="DUF4869"/>
</dbReference>